<sequence length="248" mass="28762">MDKPITLKKAQKEKNTILIVISFSFALIVTVFSVLYFGHLVDEGILLSILLVTAILYLFLITYLKSKFVIAMMQYDYLRMVHDDLGSIPLKHPLFTTKFYNNIVETGHELGVEYESFKVFYKLNPKLVGIGKTGKVLTIFITSELENFDFYTDQVFAAIEKVNSKTKGHISKQIIVQFKPYNVFDSNTKEDMNRIINLKNGQMVIVQLTAGFIREDNSLYYLRPVKRYPNKYYYYATKLIHSVVDVKE</sequence>
<name>A0ABT2PXA3_9MOLU</name>
<feature type="transmembrane region" description="Helical" evidence="1">
    <location>
        <begin position="44"/>
        <end position="64"/>
    </location>
</feature>
<keyword evidence="1" id="KW-0472">Membrane</keyword>
<comment type="caution">
    <text evidence="2">The sequence shown here is derived from an EMBL/GenBank/DDBJ whole genome shotgun (WGS) entry which is preliminary data.</text>
</comment>
<accession>A0ABT2PXA3</accession>
<evidence type="ECO:0000256" key="1">
    <source>
        <dbReference type="SAM" id="Phobius"/>
    </source>
</evidence>
<evidence type="ECO:0000313" key="3">
    <source>
        <dbReference type="Proteomes" id="UP001209076"/>
    </source>
</evidence>
<dbReference type="RefSeq" id="WP_262096782.1">
    <property type="nucleotide sequence ID" value="NZ_JAOEGN010000014.1"/>
</dbReference>
<feature type="transmembrane region" description="Helical" evidence="1">
    <location>
        <begin position="16"/>
        <end position="38"/>
    </location>
</feature>
<proteinExistence type="predicted"/>
<gene>
    <name evidence="2" type="ORF">N7603_07345</name>
</gene>
<keyword evidence="3" id="KW-1185">Reference proteome</keyword>
<keyword evidence="1" id="KW-0812">Transmembrane</keyword>
<evidence type="ECO:0000313" key="2">
    <source>
        <dbReference type="EMBL" id="MCU0105470.1"/>
    </source>
</evidence>
<dbReference type="Proteomes" id="UP001209076">
    <property type="component" value="Unassembled WGS sequence"/>
</dbReference>
<protein>
    <submittedName>
        <fullName evidence="2">Uncharacterized protein</fullName>
    </submittedName>
</protein>
<organism evidence="2 3">
    <name type="scientific">Paracholeplasma vituli</name>
    <dbReference type="NCBI Taxonomy" id="69473"/>
    <lineage>
        <taxon>Bacteria</taxon>
        <taxon>Bacillati</taxon>
        <taxon>Mycoplasmatota</taxon>
        <taxon>Mollicutes</taxon>
        <taxon>Acholeplasmatales</taxon>
        <taxon>Acholeplasmataceae</taxon>
        <taxon>Paracholeplasma</taxon>
    </lineage>
</organism>
<reference evidence="3" key="1">
    <citation type="submission" date="2023-07" db="EMBL/GenBank/DDBJ databases">
        <title>Novel Mycoplasma species identified in domestic and wild animals.</title>
        <authorList>
            <person name="Volokhov D.V."/>
            <person name="Furtak V.A."/>
            <person name="Zagorodnyaya T.A."/>
        </authorList>
    </citation>
    <scope>NUCLEOTIDE SEQUENCE [LARGE SCALE GENOMIC DNA]</scope>
    <source>
        <strain evidence="3">92-19</strain>
    </source>
</reference>
<keyword evidence="1" id="KW-1133">Transmembrane helix</keyword>
<dbReference type="EMBL" id="JAOEGN010000014">
    <property type="protein sequence ID" value="MCU0105470.1"/>
    <property type="molecule type" value="Genomic_DNA"/>
</dbReference>